<dbReference type="AlphaFoldDB" id="A0A7R9E256"/>
<keyword evidence="6 8" id="KW-0472">Membrane</keyword>
<reference evidence="9" key="1">
    <citation type="submission" date="2020-11" db="EMBL/GenBank/DDBJ databases">
        <authorList>
            <person name="Tran Van P."/>
        </authorList>
    </citation>
    <scope>NUCLEOTIDE SEQUENCE</scope>
</reference>
<gene>
    <name evidence="9" type="ORF">TMSB3V08_LOCUS2812</name>
</gene>
<feature type="compositionally biased region" description="Acidic residues" evidence="7">
    <location>
        <begin position="27"/>
        <end position="50"/>
    </location>
</feature>
<name>A0A7R9E256_9NEOP</name>
<keyword evidence="4" id="KW-0130">Cell adhesion</keyword>
<dbReference type="GO" id="GO:0042246">
    <property type="term" value="P:tissue regeneration"/>
    <property type="evidence" value="ECO:0007669"/>
    <property type="project" value="InterPro"/>
</dbReference>
<feature type="region of interest" description="Disordered" evidence="7">
    <location>
        <begin position="1"/>
        <end position="50"/>
    </location>
</feature>
<comment type="subcellular location">
    <subcellularLocation>
        <location evidence="1">Membrane</location>
        <topology evidence="1">Multi-pass membrane protein</topology>
    </subcellularLocation>
</comment>
<dbReference type="GO" id="GO:0016020">
    <property type="term" value="C:membrane"/>
    <property type="evidence" value="ECO:0007669"/>
    <property type="project" value="UniProtKB-SubCell"/>
</dbReference>
<evidence type="ECO:0008006" key="10">
    <source>
        <dbReference type="Google" id="ProtNLM"/>
    </source>
</evidence>
<evidence type="ECO:0000313" key="9">
    <source>
        <dbReference type="EMBL" id="CAD7425910.1"/>
    </source>
</evidence>
<evidence type="ECO:0000256" key="5">
    <source>
        <dbReference type="ARBA" id="ARBA00022989"/>
    </source>
</evidence>
<feature type="transmembrane region" description="Helical" evidence="8">
    <location>
        <begin position="113"/>
        <end position="136"/>
    </location>
</feature>
<evidence type="ECO:0000256" key="7">
    <source>
        <dbReference type="SAM" id="MobiDB-lite"/>
    </source>
</evidence>
<organism evidence="9">
    <name type="scientific">Timema monikensis</name>
    <dbReference type="NCBI Taxonomy" id="170555"/>
    <lineage>
        <taxon>Eukaryota</taxon>
        <taxon>Metazoa</taxon>
        <taxon>Ecdysozoa</taxon>
        <taxon>Arthropoda</taxon>
        <taxon>Hexapoda</taxon>
        <taxon>Insecta</taxon>
        <taxon>Pterygota</taxon>
        <taxon>Neoptera</taxon>
        <taxon>Polyneoptera</taxon>
        <taxon>Phasmatodea</taxon>
        <taxon>Timematodea</taxon>
        <taxon>Timematoidea</taxon>
        <taxon>Timematidae</taxon>
        <taxon>Timema</taxon>
    </lineage>
</organism>
<keyword evidence="3 8" id="KW-0812">Transmembrane</keyword>
<evidence type="ECO:0000256" key="2">
    <source>
        <dbReference type="ARBA" id="ARBA00008141"/>
    </source>
</evidence>
<evidence type="ECO:0000256" key="8">
    <source>
        <dbReference type="SAM" id="Phobius"/>
    </source>
</evidence>
<keyword evidence="5 8" id="KW-1133">Transmembrane helix</keyword>
<sequence>MTSINTHHSSMVRVAPTENDPGPARPDEEEGEESGGDLLQPEDEAKDPEAVEEVTVVSVDVNKKFKLKTAPTLANTYAAKKTVAQGMMDIALITSNSNQLRYLLEFGSSTPTFYFTMFLIVISLLLQIAVGVSLIFKGRYDLGGTSKMEQANRLNNYVVVGVFMVTIINVFIAAFSITADGSETTAVRSIQAASAQSVSANSPT</sequence>
<evidence type="ECO:0000256" key="1">
    <source>
        <dbReference type="ARBA" id="ARBA00004141"/>
    </source>
</evidence>
<feature type="transmembrane region" description="Helical" evidence="8">
    <location>
        <begin position="157"/>
        <end position="179"/>
    </location>
</feature>
<protein>
    <recommendedName>
        <fullName evidence="10">Ninjurin-1</fullName>
    </recommendedName>
</protein>
<dbReference type="GO" id="GO:0007155">
    <property type="term" value="P:cell adhesion"/>
    <property type="evidence" value="ECO:0007669"/>
    <property type="project" value="UniProtKB-KW"/>
</dbReference>
<comment type="similarity">
    <text evidence="2">Belongs to the ninjurin family.</text>
</comment>
<dbReference type="InterPro" id="IPR007007">
    <property type="entry name" value="Ninjurin"/>
</dbReference>
<dbReference type="EMBL" id="OB793063">
    <property type="protein sequence ID" value="CAD7425910.1"/>
    <property type="molecule type" value="Genomic_DNA"/>
</dbReference>
<proteinExistence type="inferred from homology"/>
<dbReference type="Pfam" id="PF04923">
    <property type="entry name" value="Ninjurin"/>
    <property type="match status" value="1"/>
</dbReference>
<dbReference type="PANTHER" id="PTHR12316:SF1">
    <property type="entry name" value="NINJURIN-B"/>
    <property type="match status" value="1"/>
</dbReference>
<dbReference type="PANTHER" id="PTHR12316">
    <property type="entry name" value="NINJURIN-RELATED"/>
    <property type="match status" value="1"/>
</dbReference>
<evidence type="ECO:0000256" key="3">
    <source>
        <dbReference type="ARBA" id="ARBA00022692"/>
    </source>
</evidence>
<evidence type="ECO:0000256" key="4">
    <source>
        <dbReference type="ARBA" id="ARBA00022889"/>
    </source>
</evidence>
<accession>A0A7R9E256</accession>
<evidence type="ECO:0000256" key="6">
    <source>
        <dbReference type="ARBA" id="ARBA00023136"/>
    </source>
</evidence>